<evidence type="ECO:0000313" key="2">
    <source>
        <dbReference type="EMBL" id="MFD0765797.1"/>
    </source>
</evidence>
<protein>
    <recommendedName>
        <fullName evidence="4">Glycine zipper family protein</fullName>
    </recommendedName>
</protein>
<keyword evidence="1" id="KW-0812">Transmembrane</keyword>
<proteinExistence type="predicted"/>
<keyword evidence="1" id="KW-1133">Transmembrane helix</keyword>
<gene>
    <name evidence="2" type="ORF">ACFQZI_13115</name>
</gene>
<sequence>MKKQNNFILYLILGIAFGIIFHKLALGMIFGMAIGIMLDARAAKQSNQNPNDDNDKQDLNKPE</sequence>
<keyword evidence="3" id="KW-1185">Reference proteome</keyword>
<organism evidence="2 3">
    <name type="scientific">Mucilaginibacter lutimaris</name>
    <dbReference type="NCBI Taxonomy" id="931629"/>
    <lineage>
        <taxon>Bacteria</taxon>
        <taxon>Pseudomonadati</taxon>
        <taxon>Bacteroidota</taxon>
        <taxon>Sphingobacteriia</taxon>
        <taxon>Sphingobacteriales</taxon>
        <taxon>Sphingobacteriaceae</taxon>
        <taxon>Mucilaginibacter</taxon>
    </lineage>
</organism>
<keyword evidence="1" id="KW-0472">Membrane</keyword>
<comment type="caution">
    <text evidence="2">The sequence shown here is derived from an EMBL/GenBank/DDBJ whole genome shotgun (WGS) entry which is preliminary data.</text>
</comment>
<dbReference type="EMBL" id="JBHTIA010000009">
    <property type="protein sequence ID" value="MFD0765797.1"/>
    <property type="molecule type" value="Genomic_DNA"/>
</dbReference>
<evidence type="ECO:0008006" key="4">
    <source>
        <dbReference type="Google" id="ProtNLM"/>
    </source>
</evidence>
<feature type="transmembrane region" description="Helical" evidence="1">
    <location>
        <begin position="7"/>
        <end position="38"/>
    </location>
</feature>
<evidence type="ECO:0000256" key="1">
    <source>
        <dbReference type="SAM" id="Phobius"/>
    </source>
</evidence>
<reference evidence="3" key="1">
    <citation type="journal article" date="2019" name="Int. J. Syst. Evol. Microbiol.">
        <title>The Global Catalogue of Microorganisms (GCM) 10K type strain sequencing project: providing services to taxonomists for standard genome sequencing and annotation.</title>
        <authorList>
            <consortium name="The Broad Institute Genomics Platform"/>
            <consortium name="The Broad Institute Genome Sequencing Center for Infectious Disease"/>
            <person name="Wu L."/>
            <person name="Ma J."/>
        </authorList>
    </citation>
    <scope>NUCLEOTIDE SEQUENCE [LARGE SCALE GENOMIC DNA]</scope>
    <source>
        <strain evidence="3">CCUG 60742</strain>
    </source>
</reference>
<name>A0ABW2ZI29_9SPHI</name>
<accession>A0ABW2ZI29</accession>
<evidence type="ECO:0000313" key="3">
    <source>
        <dbReference type="Proteomes" id="UP001597073"/>
    </source>
</evidence>
<dbReference type="RefSeq" id="WP_377143125.1">
    <property type="nucleotide sequence ID" value="NZ_JBHTIA010000009.1"/>
</dbReference>
<dbReference type="Proteomes" id="UP001597073">
    <property type="component" value="Unassembled WGS sequence"/>
</dbReference>